<feature type="chain" id="PRO_5047479282" evidence="1">
    <location>
        <begin position="23"/>
        <end position="266"/>
    </location>
</feature>
<accession>A0ABP8ML41</accession>
<gene>
    <name evidence="2" type="ORF">GCM10023092_07210</name>
</gene>
<keyword evidence="3" id="KW-1185">Reference proteome</keyword>
<dbReference type="EMBL" id="BAABEZ010000004">
    <property type="protein sequence ID" value="GAA4450749.1"/>
    <property type="molecule type" value="Genomic_DNA"/>
</dbReference>
<evidence type="ECO:0000313" key="3">
    <source>
        <dbReference type="Proteomes" id="UP001501410"/>
    </source>
</evidence>
<feature type="signal peptide" evidence="1">
    <location>
        <begin position="1"/>
        <end position="22"/>
    </location>
</feature>
<reference evidence="3" key="1">
    <citation type="journal article" date="2019" name="Int. J. Syst. Evol. Microbiol.">
        <title>The Global Catalogue of Microorganisms (GCM) 10K type strain sequencing project: providing services to taxonomists for standard genome sequencing and annotation.</title>
        <authorList>
            <consortium name="The Broad Institute Genomics Platform"/>
            <consortium name="The Broad Institute Genome Sequencing Center for Infectious Disease"/>
            <person name="Wu L."/>
            <person name="Ma J."/>
        </authorList>
    </citation>
    <scope>NUCLEOTIDE SEQUENCE [LARGE SCALE GENOMIC DNA]</scope>
    <source>
        <strain evidence="3">JCM 31921</strain>
    </source>
</reference>
<dbReference type="RefSeq" id="WP_344822771.1">
    <property type="nucleotide sequence ID" value="NZ_BAABEZ010000004.1"/>
</dbReference>
<comment type="caution">
    <text evidence="2">The sequence shown here is derived from an EMBL/GenBank/DDBJ whole genome shotgun (WGS) entry which is preliminary data.</text>
</comment>
<keyword evidence="1" id="KW-0732">Signal</keyword>
<name>A0ABP8ML41_9BACT</name>
<protein>
    <submittedName>
        <fullName evidence="2">DUF3108 domain-containing protein</fullName>
    </submittedName>
</protein>
<sequence>MNRILHTLLVATMVLWSAEAQAQDDFCHISNYSFREGERLLFKVYYNMSPFWIHAGDAEFTIGSATISDEKVYHIAGTGKTLSSYDWFFKVRDKYETFLDRETLLPKRFVRNVDEGGVKFTNYVNFNHNAGKATSTNGTYNIPKCTQDVLSAIYFARNIDYARYKPGAKIPFSMFLDDQVYDLYIRYLGKEKIETKYGTFNAIKIAPLLIKGTIFKGGEKMTVWVTDDANHIPVRISSPIIVGSIKVDMMEFNNLKYPLSALVKRK</sequence>
<proteinExistence type="predicted"/>
<dbReference type="Proteomes" id="UP001501410">
    <property type="component" value="Unassembled WGS sequence"/>
</dbReference>
<dbReference type="Pfam" id="PF11306">
    <property type="entry name" value="DUF3108"/>
    <property type="match status" value="1"/>
</dbReference>
<evidence type="ECO:0000313" key="2">
    <source>
        <dbReference type="EMBL" id="GAA4450749.1"/>
    </source>
</evidence>
<organism evidence="2 3">
    <name type="scientific">Rurimicrobium arvi</name>
    <dbReference type="NCBI Taxonomy" id="2049916"/>
    <lineage>
        <taxon>Bacteria</taxon>
        <taxon>Pseudomonadati</taxon>
        <taxon>Bacteroidota</taxon>
        <taxon>Chitinophagia</taxon>
        <taxon>Chitinophagales</taxon>
        <taxon>Chitinophagaceae</taxon>
        <taxon>Rurimicrobium</taxon>
    </lineage>
</organism>
<dbReference type="InterPro" id="IPR021457">
    <property type="entry name" value="DUF3108"/>
</dbReference>
<evidence type="ECO:0000256" key="1">
    <source>
        <dbReference type="SAM" id="SignalP"/>
    </source>
</evidence>